<dbReference type="CDD" id="cd04186">
    <property type="entry name" value="GT_2_like_c"/>
    <property type="match status" value="1"/>
</dbReference>
<dbReference type="InterPro" id="IPR001173">
    <property type="entry name" value="Glyco_trans_2-like"/>
</dbReference>
<dbReference type="Gene3D" id="3.90.550.10">
    <property type="entry name" value="Spore Coat Polysaccharide Biosynthesis Protein SpsA, Chain A"/>
    <property type="match status" value="1"/>
</dbReference>
<keyword evidence="3" id="KW-1185">Reference proteome</keyword>
<proteinExistence type="predicted"/>
<dbReference type="EMBL" id="JAAORB010000006">
    <property type="protein sequence ID" value="NHQ73931.1"/>
    <property type="molecule type" value="Genomic_DNA"/>
</dbReference>
<evidence type="ECO:0000259" key="1">
    <source>
        <dbReference type="Pfam" id="PF00535"/>
    </source>
</evidence>
<protein>
    <submittedName>
        <fullName evidence="2">Glycosyltransferase family 2 protein</fullName>
    </submittedName>
</protein>
<comment type="caution">
    <text evidence="2">The sequence shown here is derived from an EMBL/GenBank/DDBJ whole genome shotgun (WGS) entry which is preliminary data.</text>
</comment>
<dbReference type="InterPro" id="IPR029044">
    <property type="entry name" value="Nucleotide-diphossugar_trans"/>
</dbReference>
<dbReference type="Pfam" id="PF00535">
    <property type="entry name" value="Glycos_transf_2"/>
    <property type="match status" value="1"/>
</dbReference>
<reference evidence="2" key="1">
    <citation type="submission" date="2020-03" db="EMBL/GenBank/DDBJ databases">
        <title>Roseovarius gahaiensis sp. nov., isolated from Gahai Saline Lake, China.</title>
        <authorList>
            <person name="Sun X."/>
        </authorList>
    </citation>
    <scope>NUCLEOTIDE SEQUENCE</scope>
    <source>
        <strain evidence="2">GH877</strain>
    </source>
</reference>
<accession>A0A967BDJ1</accession>
<evidence type="ECO:0000313" key="2">
    <source>
        <dbReference type="EMBL" id="NHQ73931.1"/>
    </source>
</evidence>
<name>A0A967BDJ1_9RHOB</name>
<dbReference type="PANTHER" id="PTHR43179:SF7">
    <property type="entry name" value="RHAMNOSYLTRANSFERASE WBBL"/>
    <property type="match status" value="1"/>
</dbReference>
<evidence type="ECO:0000313" key="3">
    <source>
        <dbReference type="Proteomes" id="UP000639775"/>
    </source>
</evidence>
<dbReference type="AlphaFoldDB" id="A0A967BDJ1"/>
<organism evidence="2 3">
    <name type="scientific">Roseovarius gahaiensis</name>
    <dbReference type="NCBI Taxonomy" id="2716691"/>
    <lineage>
        <taxon>Bacteria</taxon>
        <taxon>Pseudomonadati</taxon>
        <taxon>Pseudomonadota</taxon>
        <taxon>Alphaproteobacteria</taxon>
        <taxon>Rhodobacterales</taxon>
        <taxon>Roseobacteraceae</taxon>
        <taxon>Roseovarius</taxon>
    </lineage>
</organism>
<sequence>MSITPTPEHRVTIVTVAYNSLAVLPGMLASVPDEVACIIVDNASDDHAALAELAAAHGAHLIRNDDNRGFGTACNIGAAQAQTEFLLFLNPDTRLQDGAIGALVACADANPAAVAFNPAISEANGKPYFKRGSVLLPKAQKLPPGWPERDREVPVLTGAAFFVRRTAFEATGGFDPEIFLYHEDDDLALRLRADSGPLMFVRGARVIHDAGNSTVRSPKSAAFKAFHMGRSRVYATRKHHLPGAGRKALLSALLQLASPLTLLSKRKRAKHMAFLRGVLTTLRQRPAS</sequence>
<dbReference type="PANTHER" id="PTHR43179">
    <property type="entry name" value="RHAMNOSYLTRANSFERASE WBBL"/>
    <property type="match status" value="1"/>
</dbReference>
<dbReference type="SUPFAM" id="SSF53448">
    <property type="entry name" value="Nucleotide-diphospho-sugar transferases"/>
    <property type="match status" value="1"/>
</dbReference>
<dbReference type="Proteomes" id="UP000639775">
    <property type="component" value="Unassembled WGS sequence"/>
</dbReference>
<gene>
    <name evidence="2" type="ORF">HAT86_05545</name>
</gene>
<dbReference type="RefSeq" id="WP_167194251.1">
    <property type="nucleotide sequence ID" value="NZ_JAAORB010000006.1"/>
</dbReference>
<feature type="domain" description="Glycosyltransferase 2-like" evidence="1">
    <location>
        <begin position="12"/>
        <end position="170"/>
    </location>
</feature>